<evidence type="ECO:0000256" key="3">
    <source>
        <dbReference type="ARBA" id="ARBA00022801"/>
    </source>
</evidence>
<protein>
    <submittedName>
        <fullName evidence="7">Arylsulfatase</fullName>
        <ecNumber evidence="7">3.1.6.1</ecNumber>
    </submittedName>
</protein>
<dbReference type="GO" id="GO:0004065">
    <property type="term" value="F:arylsulfatase activity"/>
    <property type="evidence" value="ECO:0007669"/>
    <property type="project" value="UniProtKB-EC"/>
</dbReference>
<feature type="signal peptide" evidence="5">
    <location>
        <begin position="1"/>
        <end position="24"/>
    </location>
</feature>
<proteinExistence type="inferred from homology"/>
<comment type="similarity">
    <text evidence="1">Belongs to the sulfatase family.</text>
</comment>
<evidence type="ECO:0000256" key="4">
    <source>
        <dbReference type="ARBA" id="ARBA00022837"/>
    </source>
</evidence>
<dbReference type="InterPro" id="IPR017850">
    <property type="entry name" value="Alkaline_phosphatase_core_sf"/>
</dbReference>
<reference evidence="7 8" key="1">
    <citation type="submission" date="2019-02" db="EMBL/GenBank/DDBJ databases">
        <title>Deep-cultivation of Planctomycetes and their phenomic and genomic characterization uncovers novel biology.</title>
        <authorList>
            <person name="Wiegand S."/>
            <person name="Jogler M."/>
            <person name="Boedeker C."/>
            <person name="Pinto D."/>
            <person name="Vollmers J."/>
            <person name="Rivas-Marin E."/>
            <person name="Kohn T."/>
            <person name="Peeters S.H."/>
            <person name="Heuer A."/>
            <person name="Rast P."/>
            <person name="Oberbeckmann S."/>
            <person name="Bunk B."/>
            <person name="Jeske O."/>
            <person name="Meyerdierks A."/>
            <person name="Storesund J.E."/>
            <person name="Kallscheuer N."/>
            <person name="Luecker S."/>
            <person name="Lage O.M."/>
            <person name="Pohl T."/>
            <person name="Merkel B.J."/>
            <person name="Hornburger P."/>
            <person name="Mueller R.-W."/>
            <person name="Bruemmer F."/>
            <person name="Labrenz M."/>
            <person name="Spormann A.M."/>
            <person name="Op Den Camp H."/>
            <person name="Overmann J."/>
            <person name="Amann R."/>
            <person name="Jetten M.S.M."/>
            <person name="Mascher T."/>
            <person name="Medema M.H."/>
            <person name="Devos D.P."/>
            <person name="Kaster A.-K."/>
            <person name="Ovreas L."/>
            <person name="Rohde M."/>
            <person name="Galperin M.Y."/>
            <person name="Jogler C."/>
        </authorList>
    </citation>
    <scope>NUCLEOTIDE SEQUENCE [LARGE SCALE GENOMIC DNA]</scope>
    <source>
        <strain evidence="7 8">Pan14r</strain>
    </source>
</reference>
<evidence type="ECO:0000256" key="2">
    <source>
        <dbReference type="ARBA" id="ARBA00022723"/>
    </source>
</evidence>
<evidence type="ECO:0000256" key="5">
    <source>
        <dbReference type="SAM" id="SignalP"/>
    </source>
</evidence>
<keyword evidence="5" id="KW-0732">Signal</keyword>
<evidence type="ECO:0000313" key="7">
    <source>
        <dbReference type="EMBL" id="TWT65495.1"/>
    </source>
</evidence>
<dbReference type="PANTHER" id="PTHR42693">
    <property type="entry name" value="ARYLSULFATASE FAMILY MEMBER"/>
    <property type="match status" value="1"/>
</dbReference>
<dbReference type="EC" id="3.1.6.1" evidence="7"/>
<dbReference type="RefSeq" id="WP_146440830.1">
    <property type="nucleotide sequence ID" value="NZ_SJPL01000002.1"/>
</dbReference>
<dbReference type="Gene3D" id="3.40.720.10">
    <property type="entry name" value="Alkaline Phosphatase, subunit A"/>
    <property type="match status" value="1"/>
</dbReference>
<dbReference type="Gene3D" id="2.60.120.260">
    <property type="entry name" value="Galactose-binding domain-like"/>
    <property type="match status" value="1"/>
</dbReference>
<feature type="domain" description="Sulfatase N-terminal" evidence="6">
    <location>
        <begin position="28"/>
        <end position="337"/>
    </location>
</feature>
<comment type="caution">
    <text evidence="7">The sequence shown here is derived from an EMBL/GenBank/DDBJ whole genome shotgun (WGS) entry which is preliminary data.</text>
</comment>
<evidence type="ECO:0000313" key="8">
    <source>
        <dbReference type="Proteomes" id="UP000317238"/>
    </source>
</evidence>
<dbReference type="EMBL" id="SJPL01000002">
    <property type="protein sequence ID" value="TWT65495.1"/>
    <property type="molecule type" value="Genomic_DNA"/>
</dbReference>
<gene>
    <name evidence="7" type="primary">atsA_93</name>
    <name evidence="7" type="ORF">Pan14r_50410</name>
</gene>
<dbReference type="OrthoDB" id="9783154at2"/>
<keyword evidence="8" id="KW-1185">Reference proteome</keyword>
<dbReference type="SUPFAM" id="SSF53649">
    <property type="entry name" value="Alkaline phosphatase-like"/>
    <property type="match status" value="1"/>
</dbReference>
<accession>A0A5C5XTY5</accession>
<evidence type="ECO:0000259" key="6">
    <source>
        <dbReference type="Pfam" id="PF00884"/>
    </source>
</evidence>
<dbReference type="PANTHER" id="PTHR42693:SF53">
    <property type="entry name" value="ENDO-4-O-SULFATASE"/>
    <property type="match status" value="1"/>
</dbReference>
<dbReference type="InterPro" id="IPR000917">
    <property type="entry name" value="Sulfatase_N"/>
</dbReference>
<keyword evidence="2" id="KW-0479">Metal-binding</keyword>
<feature type="chain" id="PRO_5023003671" evidence="5">
    <location>
        <begin position="25"/>
        <end position="605"/>
    </location>
</feature>
<evidence type="ECO:0000256" key="1">
    <source>
        <dbReference type="ARBA" id="ARBA00008779"/>
    </source>
</evidence>
<dbReference type="InterPro" id="IPR024607">
    <property type="entry name" value="Sulfatase_CS"/>
</dbReference>
<dbReference type="GO" id="GO:0046872">
    <property type="term" value="F:metal ion binding"/>
    <property type="evidence" value="ECO:0007669"/>
    <property type="project" value="UniProtKB-KW"/>
</dbReference>
<name>A0A5C5XTY5_9PLAN</name>
<dbReference type="Pfam" id="PF00884">
    <property type="entry name" value="Sulfatase"/>
    <property type="match status" value="1"/>
</dbReference>
<dbReference type="CDD" id="cd16146">
    <property type="entry name" value="ARS_like"/>
    <property type="match status" value="1"/>
</dbReference>
<keyword evidence="3 7" id="KW-0378">Hydrolase</keyword>
<dbReference type="AlphaFoldDB" id="A0A5C5XTY5"/>
<dbReference type="InterPro" id="IPR050738">
    <property type="entry name" value="Sulfatase"/>
</dbReference>
<dbReference type="Proteomes" id="UP000317238">
    <property type="component" value="Unassembled WGS sequence"/>
</dbReference>
<dbReference type="PROSITE" id="PS00523">
    <property type="entry name" value="SULFATASE_1"/>
    <property type="match status" value="1"/>
</dbReference>
<organism evidence="7 8">
    <name type="scientific">Crateriforma conspicua</name>
    <dbReference type="NCBI Taxonomy" id="2527996"/>
    <lineage>
        <taxon>Bacteria</taxon>
        <taxon>Pseudomonadati</taxon>
        <taxon>Planctomycetota</taxon>
        <taxon>Planctomycetia</taxon>
        <taxon>Planctomycetales</taxon>
        <taxon>Planctomycetaceae</taxon>
        <taxon>Crateriforma</taxon>
    </lineage>
</organism>
<sequence precursor="true">MLKIHRFATSMLFVLVTGVANLSAAERPNVVVILADDQGFGDLSWTGNPNFQTPNIDSLARDGARLQHFYVCAVCSPTRAEFLTGRYHTRMGVTSTSSGGERMNTDEVTVADLFRDAGYRTAAYGKWHNGMQAPYHPNSRGFDDFYGFCSGHWGNYHSPMLEHNGRLIDGHGFIVDDLTNHAIDFIRQSGDQPFFVYLPYNTPHSPMQAPDEYWQQYRNRDITSDPDPNNAKQENKDFTRAALAMVANIDDNVGRVLKCLDEQGVADDTIVIYFSDNGPNKARWNVGLRGRKGSVNEGGLRSPCTIRYPAKINAGTEVTQVTGAIDLMPTLMQMAGISEQDRQRFAAKHDGMNAHKIDGVSQVAVLTGDSPQSSDDRLLFSWWKNKASVRSNQYRYHSTGQLFDIQSDPVEDVDLAQQLPQVASELSDALRRATESTVASNTIDPESRPFIIGHPDMALTQLPARDATSTGDIQRSNRFPNCTFFGNWTSTDETIDWDVHVADAGRYRVMIKYACPASSVGTRLKLTAREASVSAVVQKPNDAPLIGADEDLFPRQEGYVKRWADLPVGEIDLQAGPQKLSLHATEIPGDEAIEFRLMMLERVSP</sequence>
<keyword evidence="4" id="KW-0106">Calcium</keyword>